<dbReference type="Pfam" id="PF04149">
    <property type="entry name" value="DUF397"/>
    <property type="match status" value="1"/>
</dbReference>
<accession>A0A4S8P364</accession>
<evidence type="ECO:0000313" key="2">
    <source>
        <dbReference type="EMBL" id="THV24483.1"/>
    </source>
</evidence>
<evidence type="ECO:0000313" key="3">
    <source>
        <dbReference type="Proteomes" id="UP000305792"/>
    </source>
</evidence>
<dbReference type="OrthoDB" id="4299240at2"/>
<reference evidence="2 3" key="1">
    <citation type="journal article" date="2018" name="Int. J. Syst. Evol. Microbiol.">
        <title>Glycomyces paridis sp. nov., isolated from the medicinal plant Paris polyphylla.</title>
        <authorList>
            <person name="Fang X.M."/>
            <person name="Bai J.L."/>
            <person name="Su J."/>
            <person name="Zhao L.L."/>
            <person name="Liu H.Y."/>
            <person name="Ma B.P."/>
            <person name="Zhang Y.Q."/>
            <person name="Yu L.Y."/>
        </authorList>
    </citation>
    <scope>NUCLEOTIDE SEQUENCE [LARGE SCALE GENOMIC DNA]</scope>
    <source>
        <strain evidence="2 3">CPCC 204357</strain>
    </source>
</reference>
<organism evidence="2 3">
    <name type="scientific">Glycomyces paridis</name>
    <dbReference type="NCBI Taxonomy" id="2126555"/>
    <lineage>
        <taxon>Bacteria</taxon>
        <taxon>Bacillati</taxon>
        <taxon>Actinomycetota</taxon>
        <taxon>Actinomycetes</taxon>
        <taxon>Glycomycetales</taxon>
        <taxon>Glycomycetaceae</taxon>
        <taxon>Glycomyces</taxon>
    </lineage>
</organism>
<dbReference type="RefSeq" id="WP_136531642.1">
    <property type="nucleotide sequence ID" value="NZ_STGX01000018.1"/>
</dbReference>
<proteinExistence type="predicted"/>
<dbReference type="Proteomes" id="UP000305792">
    <property type="component" value="Unassembled WGS sequence"/>
</dbReference>
<dbReference type="InterPro" id="IPR007278">
    <property type="entry name" value="DUF397"/>
</dbReference>
<dbReference type="EMBL" id="STGX01000018">
    <property type="protein sequence ID" value="THV24483.1"/>
    <property type="molecule type" value="Genomic_DNA"/>
</dbReference>
<dbReference type="AlphaFoldDB" id="A0A4S8P364"/>
<name>A0A4S8P364_9ACTN</name>
<comment type="caution">
    <text evidence="2">The sequence shown here is derived from an EMBL/GenBank/DDBJ whole genome shotgun (WGS) entry which is preliminary data.</text>
</comment>
<sequence length="93" mass="10082">MSEQIREHLLKGRFDIDAARWVQPDSDDGTPGELEIGFAADGLVAMRRADAPGGTILIYTPEEWEAFVGGVRDGELDLSVLVEDAQRAGPGQE</sequence>
<keyword evidence="3" id="KW-1185">Reference proteome</keyword>
<gene>
    <name evidence="2" type="ORF">E9998_20935</name>
</gene>
<protein>
    <submittedName>
        <fullName evidence="2">DUF397 domain-containing protein</fullName>
    </submittedName>
</protein>
<feature type="domain" description="DUF397" evidence="1">
    <location>
        <begin position="20"/>
        <end position="72"/>
    </location>
</feature>
<evidence type="ECO:0000259" key="1">
    <source>
        <dbReference type="Pfam" id="PF04149"/>
    </source>
</evidence>